<dbReference type="HOGENOM" id="CLU_058015_3_0_11"/>
<feature type="domain" description="RNA-binding S4" evidence="4">
    <location>
        <begin position="1"/>
        <end position="66"/>
    </location>
</feature>
<sequence>MRLDVALVERGLEPSRAKAKASIAAGLVFVNGRNVTKASLGVDDGDAIEVQGTACAYVGRGGLKLEHALRAFGLDIQGMTCVDVGSSTGGFTDCMLSFGAARVFSIDVGHDQLAPKLLADPRVVSLEGIDARSVTSETLGGPADFAATDVSFISLDKVLTPMAGMIREGASAVCLIKPQFEAGRTALNKKGVVKDVRVHQSVIEQVLSEAQCAGFTVCGLDFSPISGGDGNIEYLMHIRKGSPSPDESVPIFDIPALVQAAHAVHAG</sequence>
<evidence type="ECO:0000256" key="2">
    <source>
        <dbReference type="ARBA" id="ARBA00029460"/>
    </source>
</evidence>
<dbReference type="AlphaFoldDB" id="C7N702"/>
<dbReference type="KEGG" id="shi:Shel_16680"/>
<dbReference type="InterPro" id="IPR047048">
    <property type="entry name" value="TlyA"/>
</dbReference>
<protein>
    <submittedName>
        <fullName evidence="5">Hemolysin A</fullName>
    </submittedName>
</protein>
<dbReference type="PIRSF" id="PIRSF005578">
    <property type="entry name" value="TlyA"/>
    <property type="match status" value="1"/>
</dbReference>
<dbReference type="InterPro" id="IPR002877">
    <property type="entry name" value="RNA_MeTrfase_FtsJ_dom"/>
</dbReference>
<dbReference type="InterPro" id="IPR029063">
    <property type="entry name" value="SAM-dependent_MTases_sf"/>
</dbReference>
<evidence type="ECO:0000256" key="3">
    <source>
        <dbReference type="PROSITE-ProRule" id="PRU00182"/>
    </source>
</evidence>
<dbReference type="InterPro" id="IPR002942">
    <property type="entry name" value="S4_RNA-bd"/>
</dbReference>
<comment type="similarity">
    <text evidence="2">Belongs to the TlyA family.</text>
</comment>
<gene>
    <name evidence="5" type="ordered locus">Shel_16680</name>
</gene>
<dbReference type="InterPro" id="IPR036986">
    <property type="entry name" value="S4_RNA-bd_sf"/>
</dbReference>
<keyword evidence="6" id="KW-1185">Reference proteome</keyword>
<dbReference type="GO" id="GO:0008168">
    <property type="term" value="F:methyltransferase activity"/>
    <property type="evidence" value="ECO:0007669"/>
    <property type="project" value="InterPro"/>
</dbReference>
<dbReference type="PANTHER" id="PTHR32319:SF0">
    <property type="entry name" value="BACTERIAL HEMOLYSIN-LIKE PROTEIN"/>
    <property type="match status" value="1"/>
</dbReference>
<reference evidence="5 6" key="1">
    <citation type="journal article" date="2009" name="Stand. Genomic Sci.">
        <title>Complete genome sequence of Slackia heliotrinireducens type strain (RHS 1).</title>
        <authorList>
            <person name="Pukall R."/>
            <person name="Lapidus A."/>
            <person name="Nolan M."/>
            <person name="Copeland A."/>
            <person name="Glavina Del Rio T."/>
            <person name="Lucas S."/>
            <person name="Chen F."/>
            <person name="Tice H."/>
            <person name="Cheng J.F."/>
            <person name="Chertkov O."/>
            <person name="Bruce D."/>
            <person name="Goodwin L."/>
            <person name="Kuske C."/>
            <person name="Brettin T."/>
            <person name="Detter J.C."/>
            <person name="Han C."/>
            <person name="Pitluck S."/>
            <person name="Pati A."/>
            <person name="Mavrommatis K."/>
            <person name="Ivanova N."/>
            <person name="Ovchinnikova G."/>
            <person name="Chen A."/>
            <person name="Palaniappan K."/>
            <person name="Schneider S."/>
            <person name="Rohde M."/>
            <person name="Chain P."/>
            <person name="D'haeseleer P."/>
            <person name="Goker M."/>
            <person name="Bristow J."/>
            <person name="Eisen J.A."/>
            <person name="Markowitz V."/>
            <person name="Kyrpides N.C."/>
            <person name="Klenk H.P."/>
            <person name="Hugenholtz P."/>
        </authorList>
    </citation>
    <scope>NUCLEOTIDE SEQUENCE [LARGE SCALE GENOMIC DNA]</scope>
    <source>
        <strain evidence="6">ATCC 29202 / DSM 20476 / NCTC 11029 / RHS 1</strain>
    </source>
</reference>
<dbReference type="GO" id="GO:0032259">
    <property type="term" value="P:methylation"/>
    <property type="evidence" value="ECO:0007669"/>
    <property type="project" value="InterPro"/>
</dbReference>
<dbReference type="SUPFAM" id="SSF55174">
    <property type="entry name" value="Alpha-L RNA-binding motif"/>
    <property type="match status" value="1"/>
</dbReference>
<evidence type="ECO:0000313" key="5">
    <source>
        <dbReference type="EMBL" id="ACV22687.1"/>
    </source>
</evidence>
<keyword evidence="1 3" id="KW-0694">RNA-binding</keyword>
<dbReference type="Pfam" id="PF01479">
    <property type="entry name" value="S4"/>
    <property type="match status" value="1"/>
</dbReference>
<dbReference type="eggNOG" id="COG1189">
    <property type="taxonomic scope" value="Bacteria"/>
</dbReference>
<dbReference type="SMART" id="SM00363">
    <property type="entry name" value="S4"/>
    <property type="match status" value="1"/>
</dbReference>
<evidence type="ECO:0000259" key="4">
    <source>
        <dbReference type="SMART" id="SM00363"/>
    </source>
</evidence>
<dbReference type="Gene3D" id="3.10.290.10">
    <property type="entry name" value="RNA-binding S4 domain"/>
    <property type="match status" value="1"/>
</dbReference>
<evidence type="ECO:0000256" key="1">
    <source>
        <dbReference type="ARBA" id="ARBA00022884"/>
    </source>
</evidence>
<organism evidence="5 6">
    <name type="scientific">Slackia heliotrinireducens (strain ATCC 29202 / DSM 20476 / NCTC 11029 / RHS 1)</name>
    <name type="common">Peptococcus heliotrinreducens</name>
    <dbReference type="NCBI Taxonomy" id="471855"/>
    <lineage>
        <taxon>Bacteria</taxon>
        <taxon>Bacillati</taxon>
        <taxon>Actinomycetota</taxon>
        <taxon>Coriobacteriia</taxon>
        <taxon>Eggerthellales</taxon>
        <taxon>Eggerthellaceae</taxon>
        <taxon>Slackia</taxon>
    </lineage>
</organism>
<dbReference type="GO" id="GO:0003723">
    <property type="term" value="F:RNA binding"/>
    <property type="evidence" value="ECO:0007669"/>
    <property type="project" value="UniProtKB-KW"/>
</dbReference>
<evidence type="ECO:0000313" key="6">
    <source>
        <dbReference type="Proteomes" id="UP000002026"/>
    </source>
</evidence>
<name>C7N702_SLAHD</name>
<dbReference type="SUPFAM" id="SSF53335">
    <property type="entry name" value="S-adenosyl-L-methionine-dependent methyltransferases"/>
    <property type="match status" value="1"/>
</dbReference>
<dbReference type="RefSeq" id="WP_012798789.1">
    <property type="nucleotide sequence ID" value="NC_013165.1"/>
</dbReference>
<dbReference type="Proteomes" id="UP000002026">
    <property type="component" value="Chromosome"/>
</dbReference>
<dbReference type="CDD" id="cd00165">
    <property type="entry name" value="S4"/>
    <property type="match status" value="1"/>
</dbReference>
<dbReference type="PANTHER" id="PTHR32319">
    <property type="entry name" value="BACTERIAL HEMOLYSIN-LIKE PROTEIN"/>
    <property type="match status" value="1"/>
</dbReference>
<proteinExistence type="inferred from homology"/>
<dbReference type="EMBL" id="CP001684">
    <property type="protein sequence ID" value="ACV22687.1"/>
    <property type="molecule type" value="Genomic_DNA"/>
</dbReference>
<dbReference type="InterPro" id="IPR004538">
    <property type="entry name" value="Hemolysin_A/TlyA"/>
</dbReference>
<dbReference type="Gene3D" id="3.40.50.150">
    <property type="entry name" value="Vaccinia Virus protein VP39"/>
    <property type="match status" value="1"/>
</dbReference>
<dbReference type="STRING" id="471855.Shel_16680"/>
<dbReference type="Pfam" id="PF01728">
    <property type="entry name" value="FtsJ"/>
    <property type="match status" value="1"/>
</dbReference>
<accession>C7N702</accession>
<dbReference type="PROSITE" id="PS50889">
    <property type="entry name" value="S4"/>
    <property type="match status" value="1"/>
</dbReference>
<dbReference type="NCBIfam" id="TIGR00478">
    <property type="entry name" value="tly"/>
    <property type="match status" value="1"/>
</dbReference>